<dbReference type="AlphaFoldDB" id="X1NSL0"/>
<gene>
    <name evidence="2" type="ORF">S06H3_40026</name>
</gene>
<accession>X1NSL0</accession>
<evidence type="ECO:0000313" key="2">
    <source>
        <dbReference type="EMBL" id="GAI46573.1"/>
    </source>
</evidence>
<name>X1NSL0_9ZZZZ</name>
<evidence type="ECO:0000259" key="1">
    <source>
        <dbReference type="Pfam" id="PF19279"/>
    </source>
</evidence>
<dbReference type="InterPro" id="IPR045540">
    <property type="entry name" value="YegS/DAGK_C"/>
</dbReference>
<comment type="caution">
    <text evidence="2">The sequence shown here is derived from an EMBL/GenBank/DDBJ whole genome shotgun (WGS) entry which is preliminary data.</text>
</comment>
<organism evidence="2">
    <name type="scientific">marine sediment metagenome</name>
    <dbReference type="NCBI Taxonomy" id="412755"/>
    <lineage>
        <taxon>unclassified sequences</taxon>
        <taxon>metagenomes</taxon>
        <taxon>ecological metagenomes</taxon>
    </lineage>
</organism>
<dbReference type="Gene3D" id="2.60.200.40">
    <property type="match status" value="1"/>
</dbReference>
<dbReference type="Pfam" id="PF19279">
    <property type="entry name" value="YegS_C"/>
    <property type="match status" value="1"/>
</dbReference>
<sequence>QWLRGWAKYYYVAMKKLVYYKLVPAKIQVDDTIEISTNLLACGVGLGCTFGGGFKVLPGNKPYYDDFAVCVIGDIPKLKQFAMVNHVKRGTHIDKKGVHFLRGKNVKVDIECQLPVEAEGEVFSEKATEITFSMAPKKMKVIVPEDFVAMMENKESSSNSKF</sequence>
<proteinExistence type="predicted"/>
<reference evidence="2" key="1">
    <citation type="journal article" date="2014" name="Front. Microbiol.">
        <title>High frequency of phylogenetically diverse reductive dehalogenase-homologous genes in deep subseafloor sedimentary metagenomes.</title>
        <authorList>
            <person name="Kawai M."/>
            <person name="Futagami T."/>
            <person name="Toyoda A."/>
            <person name="Takaki Y."/>
            <person name="Nishi S."/>
            <person name="Hori S."/>
            <person name="Arai W."/>
            <person name="Tsubouchi T."/>
            <person name="Morono Y."/>
            <person name="Uchiyama I."/>
            <person name="Ito T."/>
            <person name="Fujiyama A."/>
            <person name="Inagaki F."/>
            <person name="Takami H."/>
        </authorList>
    </citation>
    <scope>NUCLEOTIDE SEQUENCE</scope>
    <source>
        <strain evidence="2">Expedition CK06-06</strain>
    </source>
</reference>
<feature type="domain" description="YegS/DAGK C-terminal" evidence="1">
    <location>
        <begin position="2"/>
        <end position="142"/>
    </location>
</feature>
<protein>
    <recommendedName>
        <fullName evidence="1">YegS/DAGK C-terminal domain-containing protein</fullName>
    </recommendedName>
</protein>
<dbReference type="EMBL" id="BARV01024531">
    <property type="protein sequence ID" value="GAI46573.1"/>
    <property type="molecule type" value="Genomic_DNA"/>
</dbReference>
<feature type="non-terminal residue" evidence="2">
    <location>
        <position position="1"/>
    </location>
</feature>
<dbReference type="InterPro" id="IPR016064">
    <property type="entry name" value="NAD/diacylglycerol_kinase_sf"/>
</dbReference>
<dbReference type="SUPFAM" id="SSF111331">
    <property type="entry name" value="NAD kinase/diacylglycerol kinase-like"/>
    <property type="match status" value="1"/>
</dbReference>